<dbReference type="RefSeq" id="WP_204130097.1">
    <property type="nucleotide sequence ID" value="NZ_JAFDVD010000005.1"/>
</dbReference>
<evidence type="ECO:0000256" key="1">
    <source>
        <dbReference type="SAM" id="Phobius"/>
    </source>
</evidence>
<name>A0ABS2CIB6_9MICO</name>
<feature type="transmembrane region" description="Helical" evidence="1">
    <location>
        <begin position="26"/>
        <end position="49"/>
    </location>
</feature>
<evidence type="ECO:0000313" key="2">
    <source>
        <dbReference type="EMBL" id="MBM6399617.1"/>
    </source>
</evidence>
<keyword evidence="3" id="KW-1185">Reference proteome</keyword>
<gene>
    <name evidence="2" type="ORF">JQN70_04380</name>
</gene>
<reference evidence="2" key="1">
    <citation type="submission" date="2021-02" db="EMBL/GenBank/DDBJ databases">
        <title>Phycicoccus sp. MQZ13P-5T, whole genome shotgun sequence.</title>
        <authorList>
            <person name="Tuo L."/>
        </authorList>
    </citation>
    <scope>NUCLEOTIDE SEQUENCE</scope>
    <source>
        <strain evidence="2">MQZ13P-5</strain>
    </source>
</reference>
<keyword evidence="1" id="KW-0472">Membrane</keyword>
<feature type="transmembrane region" description="Helical" evidence="1">
    <location>
        <begin position="87"/>
        <end position="110"/>
    </location>
</feature>
<feature type="transmembrane region" description="Helical" evidence="1">
    <location>
        <begin position="61"/>
        <end position="81"/>
    </location>
</feature>
<evidence type="ECO:0000313" key="3">
    <source>
        <dbReference type="Proteomes" id="UP001430172"/>
    </source>
</evidence>
<dbReference type="EMBL" id="JAFDVD010000005">
    <property type="protein sequence ID" value="MBM6399617.1"/>
    <property type="molecule type" value="Genomic_DNA"/>
</dbReference>
<keyword evidence="1" id="KW-0812">Transmembrane</keyword>
<sequence>MSTPPLPPPPPAVPPRGPGLSRTARFWIGVAVGVFGAPALTIGVVVLLSTLTSGSGSAGDTALQALVVLVPVALVVTGLVVRATRWVVLGALAGGSVVLIVLAGACAAILKGLGAY</sequence>
<protein>
    <submittedName>
        <fullName evidence="2">Uncharacterized protein</fullName>
    </submittedName>
</protein>
<proteinExistence type="predicted"/>
<organism evidence="2 3">
    <name type="scientific">Phycicoccus sonneratiae</name>
    <dbReference type="NCBI Taxonomy" id="2807628"/>
    <lineage>
        <taxon>Bacteria</taxon>
        <taxon>Bacillati</taxon>
        <taxon>Actinomycetota</taxon>
        <taxon>Actinomycetes</taxon>
        <taxon>Micrococcales</taxon>
        <taxon>Intrasporangiaceae</taxon>
        <taxon>Phycicoccus</taxon>
    </lineage>
</organism>
<accession>A0ABS2CIB6</accession>
<keyword evidence="1" id="KW-1133">Transmembrane helix</keyword>
<dbReference type="Proteomes" id="UP001430172">
    <property type="component" value="Unassembled WGS sequence"/>
</dbReference>
<comment type="caution">
    <text evidence="2">The sequence shown here is derived from an EMBL/GenBank/DDBJ whole genome shotgun (WGS) entry which is preliminary data.</text>
</comment>